<evidence type="ECO:0000313" key="9">
    <source>
        <dbReference type="EMBL" id="RLL94964.1"/>
    </source>
</evidence>
<comment type="cofactor">
    <cofactor evidence="1 6">
        <name>heme</name>
        <dbReference type="ChEBI" id="CHEBI:30413"/>
    </cofactor>
</comment>
<keyword evidence="8" id="KW-1133">Transmembrane helix</keyword>
<keyword evidence="6 7" id="KW-0349">Heme</keyword>
<accession>A0A3R7LVV0</accession>
<evidence type="ECO:0000313" key="10">
    <source>
        <dbReference type="Proteomes" id="UP000215289"/>
    </source>
</evidence>
<dbReference type="PROSITE" id="PS00086">
    <property type="entry name" value="CYTOCHROME_P450"/>
    <property type="match status" value="1"/>
</dbReference>
<proteinExistence type="inferred from homology"/>
<keyword evidence="8" id="KW-0812">Transmembrane</keyword>
<dbReference type="GO" id="GO:0005506">
    <property type="term" value="F:iron ion binding"/>
    <property type="evidence" value="ECO:0007669"/>
    <property type="project" value="InterPro"/>
</dbReference>
<feature type="transmembrane region" description="Helical" evidence="8">
    <location>
        <begin position="6"/>
        <end position="28"/>
    </location>
</feature>
<dbReference type="AlphaFoldDB" id="A0A3R7LVV0"/>
<evidence type="ECO:0000256" key="2">
    <source>
        <dbReference type="ARBA" id="ARBA00010617"/>
    </source>
</evidence>
<dbReference type="Pfam" id="PF00067">
    <property type="entry name" value="p450"/>
    <property type="match status" value="1"/>
</dbReference>
<reference evidence="9 10" key="1">
    <citation type="submission" date="2018-08" db="EMBL/GenBank/DDBJ databases">
        <title>Draft genome sequences of two Aspergillus turcosus clinical strains isolated from bronchoalveolar lavage fluid: one azole-susceptible and the other azole-resistant.</title>
        <authorList>
            <person name="Parent-Michaud M."/>
            <person name="Dufresne P.J."/>
            <person name="Fournier E."/>
            <person name="Martineau C."/>
            <person name="Moreira S."/>
            <person name="Perkins V."/>
            <person name="De Repentigny L."/>
            <person name="Dufresne S.F."/>
        </authorList>
    </citation>
    <scope>NUCLEOTIDE SEQUENCE [LARGE SCALE GENOMIC DNA]</scope>
    <source>
        <strain evidence="9">HMR AF 1038</strain>
    </source>
</reference>
<dbReference type="InterPro" id="IPR050121">
    <property type="entry name" value="Cytochrome_P450_monoxygenase"/>
</dbReference>
<dbReference type="PANTHER" id="PTHR24305:SF172">
    <property type="entry name" value="P450, PUTATIVE (EUROFUNG)-RELATED"/>
    <property type="match status" value="1"/>
</dbReference>
<keyword evidence="8" id="KW-0472">Membrane</keyword>
<evidence type="ECO:0000256" key="7">
    <source>
        <dbReference type="RuleBase" id="RU000461"/>
    </source>
</evidence>
<keyword evidence="10" id="KW-1185">Reference proteome</keyword>
<dbReference type="OrthoDB" id="2789670at2759"/>
<dbReference type="GO" id="GO:0044283">
    <property type="term" value="P:small molecule biosynthetic process"/>
    <property type="evidence" value="ECO:0007669"/>
    <property type="project" value="UniProtKB-ARBA"/>
</dbReference>
<dbReference type="Gene3D" id="1.10.630.10">
    <property type="entry name" value="Cytochrome P450"/>
    <property type="match status" value="1"/>
</dbReference>
<dbReference type="GO" id="GO:0016705">
    <property type="term" value="F:oxidoreductase activity, acting on paired donors, with incorporation or reduction of molecular oxygen"/>
    <property type="evidence" value="ECO:0007669"/>
    <property type="project" value="InterPro"/>
</dbReference>
<evidence type="ECO:0008006" key="11">
    <source>
        <dbReference type="Google" id="ProtNLM"/>
    </source>
</evidence>
<dbReference type="PRINTS" id="PR00385">
    <property type="entry name" value="P450"/>
</dbReference>
<evidence type="ECO:0000256" key="8">
    <source>
        <dbReference type="SAM" id="Phobius"/>
    </source>
</evidence>
<dbReference type="GO" id="GO:0004497">
    <property type="term" value="F:monooxygenase activity"/>
    <property type="evidence" value="ECO:0007669"/>
    <property type="project" value="UniProtKB-KW"/>
</dbReference>
<evidence type="ECO:0000256" key="6">
    <source>
        <dbReference type="PIRSR" id="PIRSR602401-1"/>
    </source>
</evidence>
<protein>
    <recommendedName>
        <fullName evidence="11">Cytochrome P450</fullName>
    </recommendedName>
</protein>
<evidence type="ECO:0000256" key="3">
    <source>
        <dbReference type="ARBA" id="ARBA00022723"/>
    </source>
</evidence>
<dbReference type="InterPro" id="IPR001128">
    <property type="entry name" value="Cyt_P450"/>
</dbReference>
<keyword evidence="3 6" id="KW-0479">Metal-binding</keyword>
<evidence type="ECO:0000256" key="5">
    <source>
        <dbReference type="ARBA" id="ARBA00023004"/>
    </source>
</evidence>
<keyword evidence="5 6" id="KW-0408">Iron</keyword>
<dbReference type="GO" id="GO:0020037">
    <property type="term" value="F:heme binding"/>
    <property type="evidence" value="ECO:0007669"/>
    <property type="project" value="InterPro"/>
</dbReference>
<dbReference type="EMBL" id="NIDN02000175">
    <property type="protein sequence ID" value="RLL94964.1"/>
    <property type="molecule type" value="Genomic_DNA"/>
</dbReference>
<organism evidence="9 10">
    <name type="scientific">Aspergillus turcosus</name>
    <dbReference type="NCBI Taxonomy" id="1245748"/>
    <lineage>
        <taxon>Eukaryota</taxon>
        <taxon>Fungi</taxon>
        <taxon>Dikarya</taxon>
        <taxon>Ascomycota</taxon>
        <taxon>Pezizomycotina</taxon>
        <taxon>Eurotiomycetes</taxon>
        <taxon>Eurotiomycetidae</taxon>
        <taxon>Eurotiales</taxon>
        <taxon>Aspergillaceae</taxon>
        <taxon>Aspergillus</taxon>
        <taxon>Aspergillus subgen. Fumigati</taxon>
    </lineage>
</organism>
<keyword evidence="4 7" id="KW-0560">Oxidoreductase</keyword>
<evidence type="ECO:0000256" key="4">
    <source>
        <dbReference type="ARBA" id="ARBA00023002"/>
    </source>
</evidence>
<evidence type="ECO:0000256" key="1">
    <source>
        <dbReference type="ARBA" id="ARBA00001971"/>
    </source>
</evidence>
<dbReference type="PRINTS" id="PR00463">
    <property type="entry name" value="EP450I"/>
</dbReference>
<dbReference type="PANTHER" id="PTHR24305">
    <property type="entry name" value="CYTOCHROME P450"/>
    <property type="match status" value="1"/>
</dbReference>
<dbReference type="STRING" id="1245748.A0A3R7LVV0"/>
<gene>
    <name evidence="9" type="ORF">CFD26_101701</name>
</gene>
<sequence>MNAMSLPLGLWEVVIVALVGVVLIWPVFSYFRDPKKLRRFSAPGIAGFSNLWMMYHAYNFRRPMATHEAHQRLGKIVRVGPNHVSFISRQAVKDIYGHGTPAQKDKFYISFTGTHESSLDVTDRQAHGEKRKRLAAAFAQKRIVDMEHLVVDDVQKLLDRFDKAATTEELINVRWYINMLLFDLTGHLVFSQSLGCVERGDDMMVAQKLDGTVYKTKPANALRNSLRIGSTMGWIPSRFGLLKRLTWWHPGWKGGADFTSIVLHMVRTRLDMEKQGDELNDFFHSLVWNKDREPLGLELGEMVAECGLLLNAGSDTTTIVLVGTIFLLTKWPRAAEKLRKELDEELDGGDGVVAYDSVKNLPYLRACIDEAMRMRPPLRGGLPRVTPPEGMMVDGEWIPGNTTVSVPTYSLHHDPDLFEDPYTYKPERWLADGAANLQQVFLPFSAGGRGCIGRNVSYMELSVVVGTLMRRYEFEFESPGFELETKDTVNAHPGPMMMRIHRRFPSESAVAKHD</sequence>
<dbReference type="CDD" id="cd11061">
    <property type="entry name" value="CYP67-like"/>
    <property type="match status" value="1"/>
</dbReference>
<keyword evidence="7" id="KW-0503">Monooxygenase</keyword>
<dbReference type="Proteomes" id="UP000215289">
    <property type="component" value="Unassembled WGS sequence"/>
</dbReference>
<comment type="similarity">
    <text evidence="2 7">Belongs to the cytochrome P450 family.</text>
</comment>
<dbReference type="SUPFAM" id="SSF48264">
    <property type="entry name" value="Cytochrome P450"/>
    <property type="match status" value="1"/>
</dbReference>
<dbReference type="InterPro" id="IPR002401">
    <property type="entry name" value="Cyt_P450_E_grp-I"/>
</dbReference>
<comment type="caution">
    <text evidence="9">The sequence shown here is derived from an EMBL/GenBank/DDBJ whole genome shotgun (WGS) entry which is preliminary data.</text>
</comment>
<name>A0A3R7LVV0_9EURO</name>
<dbReference type="InterPro" id="IPR036396">
    <property type="entry name" value="Cyt_P450_sf"/>
</dbReference>
<dbReference type="InterPro" id="IPR017972">
    <property type="entry name" value="Cyt_P450_CS"/>
</dbReference>
<feature type="binding site" description="axial binding residue" evidence="6">
    <location>
        <position position="451"/>
    </location>
    <ligand>
        <name>heme</name>
        <dbReference type="ChEBI" id="CHEBI:30413"/>
    </ligand>
    <ligandPart>
        <name>Fe</name>
        <dbReference type="ChEBI" id="CHEBI:18248"/>
    </ligandPart>
</feature>